<reference evidence="3" key="1">
    <citation type="submission" date="2018-05" db="EMBL/GenBank/DDBJ databases">
        <authorList>
            <person name="Lanie J.A."/>
            <person name="Ng W.-L."/>
            <person name="Kazmierczak K.M."/>
            <person name="Andrzejewski T.M."/>
            <person name="Davidsen T.M."/>
            <person name="Wayne K.J."/>
            <person name="Tettelin H."/>
            <person name="Glass J.I."/>
            <person name="Rusch D."/>
            <person name="Podicherti R."/>
            <person name="Tsui H.-C.T."/>
            <person name="Winkler M.E."/>
        </authorList>
    </citation>
    <scope>NUCLEOTIDE SEQUENCE</scope>
</reference>
<organism evidence="3">
    <name type="scientific">marine metagenome</name>
    <dbReference type="NCBI Taxonomy" id="408172"/>
    <lineage>
        <taxon>unclassified sequences</taxon>
        <taxon>metagenomes</taxon>
        <taxon>ecological metagenomes</taxon>
    </lineage>
</organism>
<sequence>MAKGNRYSTDPFPGISKWKNEPVLVTGASSGIGWGIALALGRAGMRVAVTGRRKEQLEELLALLNDGGAKGLAIPADFSREEDIANVFERIRSEWGGVRVLINNAGLGYQEDLARGSTESWREMLDVNVLALTLCMQEAIKDMESAGLGQIINISSVAGHRVPLGKQFGMYSATKHAVKALTEAMWGELAAKGSPIKIGTISPGMVETEWHAKAFDDVAKAQQRYAETKSLQPDDIADVVCFLLSTPAHVQINEITLRPIGQKV</sequence>
<dbReference type="SUPFAM" id="SSF51735">
    <property type="entry name" value="NAD(P)-binding Rossmann-fold domains"/>
    <property type="match status" value="1"/>
</dbReference>
<dbReference type="GO" id="GO:0016616">
    <property type="term" value="F:oxidoreductase activity, acting on the CH-OH group of donors, NAD or NADP as acceptor"/>
    <property type="evidence" value="ECO:0007669"/>
    <property type="project" value="UniProtKB-ARBA"/>
</dbReference>
<protein>
    <recommendedName>
        <fullName evidence="4">Oxidoreductase</fullName>
    </recommendedName>
</protein>
<dbReference type="FunFam" id="3.40.50.720:FF:000047">
    <property type="entry name" value="NADP-dependent L-serine/L-allo-threonine dehydrogenase"/>
    <property type="match status" value="1"/>
</dbReference>
<accession>A0A381XPT2</accession>
<keyword evidence="2" id="KW-0560">Oxidoreductase</keyword>
<gene>
    <name evidence="3" type="ORF">METZ01_LOCUS119572</name>
</gene>
<dbReference type="InterPro" id="IPR036291">
    <property type="entry name" value="NAD(P)-bd_dom_sf"/>
</dbReference>
<proteinExistence type="inferred from homology"/>
<dbReference type="Pfam" id="PF00106">
    <property type="entry name" value="adh_short"/>
    <property type="match status" value="1"/>
</dbReference>
<dbReference type="Gene3D" id="3.40.50.720">
    <property type="entry name" value="NAD(P)-binding Rossmann-like Domain"/>
    <property type="match status" value="1"/>
</dbReference>
<dbReference type="PANTHER" id="PTHR43115:SF4">
    <property type="entry name" value="DEHYDROGENASE_REDUCTASE SDR FAMILY MEMBER 11"/>
    <property type="match status" value="1"/>
</dbReference>
<comment type="similarity">
    <text evidence="1">Belongs to the short-chain dehydrogenases/reductases (SDR) family.</text>
</comment>
<dbReference type="EMBL" id="UINC01015931">
    <property type="protein sequence ID" value="SVA66718.1"/>
    <property type="molecule type" value="Genomic_DNA"/>
</dbReference>
<name>A0A381XPT2_9ZZZZ</name>
<dbReference type="PRINTS" id="PR00081">
    <property type="entry name" value="GDHRDH"/>
</dbReference>
<evidence type="ECO:0000256" key="1">
    <source>
        <dbReference type="ARBA" id="ARBA00006484"/>
    </source>
</evidence>
<dbReference type="PANTHER" id="PTHR43115">
    <property type="entry name" value="DEHYDROGENASE/REDUCTASE SDR FAMILY MEMBER 11"/>
    <property type="match status" value="1"/>
</dbReference>
<evidence type="ECO:0008006" key="4">
    <source>
        <dbReference type="Google" id="ProtNLM"/>
    </source>
</evidence>
<dbReference type="PRINTS" id="PR00080">
    <property type="entry name" value="SDRFAMILY"/>
</dbReference>
<dbReference type="InterPro" id="IPR002347">
    <property type="entry name" value="SDR_fam"/>
</dbReference>
<dbReference type="AlphaFoldDB" id="A0A381XPT2"/>
<evidence type="ECO:0000256" key="2">
    <source>
        <dbReference type="ARBA" id="ARBA00023002"/>
    </source>
</evidence>
<evidence type="ECO:0000313" key="3">
    <source>
        <dbReference type="EMBL" id="SVA66718.1"/>
    </source>
</evidence>